<dbReference type="RefSeq" id="WP_375063122.1">
    <property type="nucleotide sequence ID" value="NZ_JBHGBT010000009.1"/>
</dbReference>
<evidence type="ECO:0000256" key="1">
    <source>
        <dbReference type="SAM" id="MobiDB-lite"/>
    </source>
</evidence>
<keyword evidence="4" id="KW-1185">Reference proteome</keyword>
<dbReference type="Proteomes" id="UP001577267">
    <property type="component" value="Unassembled WGS sequence"/>
</dbReference>
<evidence type="ECO:0000313" key="4">
    <source>
        <dbReference type="Proteomes" id="UP001577267"/>
    </source>
</evidence>
<feature type="compositionally biased region" description="Acidic residues" evidence="1">
    <location>
        <begin position="79"/>
        <end position="163"/>
    </location>
</feature>
<organism evidence="3 4">
    <name type="scientific">Streptomyces carpaticus</name>
    <dbReference type="NCBI Taxonomy" id="285558"/>
    <lineage>
        <taxon>Bacteria</taxon>
        <taxon>Bacillati</taxon>
        <taxon>Actinomycetota</taxon>
        <taxon>Actinomycetes</taxon>
        <taxon>Kitasatosporales</taxon>
        <taxon>Streptomycetaceae</taxon>
        <taxon>Streptomyces</taxon>
    </lineage>
</organism>
<feature type="region of interest" description="Disordered" evidence="1">
    <location>
        <begin position="34"/>
        <end position="226"/>
    </location>
</feature>
<accession>A0ABV4ZMJ9</accession>
<name>A0ABV4ZMJ9_9ACTN</name>
<comment type="caution">
    <text evidence="3">The sequence shown here is derived from an EMBL/GenBank/DDBJ whole genome shotgun (WGS) entry which is preliminary data.</text>
</comment>
<sequence length="263" mass="24295">MASSKTRANVARVAAAAIFAAGASLAVVGTANATGAEKSGPTSILDDGLSGIPTAGVDGGEDNGGGDGGDENANGGNGGDEDANGGNGGDEDANGGNGGDEDANGGNGGDEDANGGNGGDEDANGGNGGDEDANGGNGGDEDANGGNGGDEDANGGNGGDEDANGGNGGPGPGVSEGSTGPGPQTEGGTSPIEQNPPTEDITETVPDTTTPAGETPNGDRGELAETGASGGEALLIIGAATMIAGGVAFRYLPRLVNKGAAAA</sequence>
<feature type="signal peptide" evidence="2">
    <location>
        <begin position="1"/>
        <end position="26"/>
    </location>
</feature>
<keyword evidence="2" id="KW-0732">Signal</keyword>
<protein>
    <submittedName>
        <fullName evidence="3">Collagen-like protein</fullName>
    </submittedName>
</protein>
<feature type="chain" id="PRO_5045886987" evidence="2">
    <location>
        <begin position="27"/>
        <end position="263"/>
    </location>
</feature>
<dbReference type="EMBL" id="JBHGBT010000009">
    <property type="protein sequence ID" value="MFB4195209.1"/>
    <property type="molecule type" value="Genomic_DNA"/>
</dbReference>
<evidence type="ECO:0000313" key="3">
    <source>
        <dbReference type="EMBL" id="MFB4195209.1"/>
    </source>
</evidence>
<evidence type="ECO:0000256" key="2">
    <source>
        <dbReference type="SAM" id="SignalP"/>
    </source>
</evidence>
<feature type="compositionally biased region" description="Polar residues" evidence="1">
    <location>
        <begin position="176"/>
        <end position="197"/>
    </location>
</feature>
<gene>
    <name evidence="3" type="ORF">ACE11A_12700</name>
</gene>
<reference evidence="3 4" key="1">
    <citation type="submission" date="2024-09" db="EMBL/GenBank/DDBJ databases">
        <title>Draft genome sequence of multifaceted antimicrobials producing Streptomyces sp. strain FH1.</title>
        <authorList>
            <person name="Hassan F."/>
            <person name="Ali H."/>
            <person name="Hassan N."/>
            <person name="Nawaz A."/>
        </authorList>
    </citation>
    <scope>NUCLEOTIDE SEQUENCE [LARGE SCALE GENOMIC DNA]</scope>
    <source>
        <strain evidence="3 4">FH1</strain>
    </source>
</reference>
<proteinExistence type="predicted"/>
<feature type="compositionally biased region" description="Gly residues" evidence="1">
    <location>
        <begin position="165"/>
        <end position="174"/>
    </location>
</feature>